<proteinExistence type="predicted"/>
<dbReference type="OrthoDB" id="5382797at2759"/>
<evidence type="ECO:0000256" key="2">
    <source>
        <dbReference type="ARBA" id="ARBA00022692"/>
    </source>
</evidence>
<keyword evidence="8" id="KW-1185">Reference proteome</keyword>
<feature type="transmembrane region" description="Helical" evidence="6">
    <location>
        <begin position="277"/>
        <end position="295"/>
    </location>
</feature>
<feature type="transmembrane region" description="Helical" evidence="6">
    <location>
        <begin position="438"/>
        <end position="459"/>
    </location>
</feature>
<feature type="transmembrane region" description="Helical" evidence="6">
    <location>
        <begin position="382"/>
        <end position="403"/>
    </location>
</feature>
<dbReference type="InterPro" id="IPR027469">
    <property type="entry name" value="Cation_efflux_TMD_sf"/>
</dbReference>
<feature type="compositionally biased region" description="Polar residues" evidence="5">
    <location>
        <begin position="151"/>
        <end position="161"/>
    </location>
</feature>
<keyword evidence="3 6" id="KW-1133">Transmembrane helix</keyword>
<dbReference type="EMBL" id="CP059272">
    <property type="protein sequence ID" value="QLQ81283.1"/>
    <property type="molecule type" value="Genomic_DNA"/>
</dbReference>
<sequence length="592" mass="66567">MERKRSIAAAEPDQWRFCWPEYMSTMMGNELPPPPPLFQQQRTPQSPVQGTPVMNSILEEDSPSSTDQEFLTPVVRGNNEASLLSSTRPFFASPSVSRPTSALYSNKDGNNSSSSLIYNPSFTFGENTNGSSGGECKRQSLKYVPSPQLAPPTTRSKSPVRSASPDARESRRKKLEAPFNFNHTPAANGSRTSFRKGHRYKHSSVSMNFFQEPEVKIPLNIAKSLPIPDWNDLVRNLVWPRAHFQLGITCLQFICCLFVFQLGYSKSWSNFITLSHFITYDIVGSLIIIVVENLSQFEVWTTGTITFPFGLNRIDVISSFASAVSLCFVGLDLVFHMIEECIVLFVESSQRDNENHQEINSQIPHSHHTEHGLEFTGNDSKIWYSILFINLALSSLSLFKIFYANKNSKLKTKNPLITIAYTLYLAIHPYMFESLHFVSDYVAATMIAIFILIHGFTIAEWTSTILLLGFSTTAIPASSLLHNPTATADSGSGLEKTKISASSLKRRNQQPSILKSQLKEMIEKLPEFRTKCDLKDRDLIIAKVNFNLYIVLLRMTLKGGSNEDELNLRLAIDKCIKDMLPCSETTIEVDRV</sequence>
<feature type="compositionally biased region" description="Polar residues" evidence="5">
    <location>
        <begin position="181"/>
        <end position="192"/>
    </location>
</feature>
<evidence type="ECO:0000313" key="7">
    <source>
        <dbReference type="EMBL" id="QLQ81283.1"/>
    </source>
</evidence>
<accession>A0A7H9HVI3</accession>
<comment type="subcellular location">
    <subcellularLocation>
        <location evidence="1">Membrane</location>
        <topology evidence="1">Multi-pass membrane protein</topology>
    </subcellularLocation>
</comment>
<evidence type="ECO:0008006" key="9">
    <source>
        <dbReference type="Google" id="ProtNLM"/>
    </source>
</evidence>
<evidence type="ECO:0000313" key="8">
    <source>
        <dbReference type="Proteomes" id="UP000510647"/>
    </source>
</evidence>
<dbReference type="Proteomes" id="UP000510647">
    <property type="component" value="Chromosome 6"/>
</dbReference>
<reference evidence="7 8" key="1">
    <citation type="submission" date="2020-06" db="EMBL/GenBank/DDBJ databases">
        <title>The yeast mating-type switching endonuclease HO is a domesticated member of an unorthodox homing genetic element family.</title>
        <authorList>
            <person name="Coughlan A.Y."/>
            <person name="Lombardi L."/>
            <person name="Braun-Galleani S."/>
            <person name="Martos A.R."/>
            <person name="Galeote V."/>
            <person name="Bigey F."/>
            <person name="Dequin S."/>
            <person name="Byrne K.P."/>
            <person name="Wolfe K.H."/>
        </authorList>
    </citation>
    <scope>NUCLEOTIDE SEQUENCE [LARGE SCALE GENOMIC DNA]</scope>
    <source>
        <strain evidence="7 8">CBS2947</strain>
    </source>
</reference>
<feature type="transmembrane region" description="Helical" evidence="6">
    <location>
        <begin position="244"/>
        <end position="265"/>
    </location>
</feature>
<dbReference type="AlphaFoldDB" id="A0A7H9HVI3"/>
<evidence type="ECO:0000256" key="5">
    <source>
        <dbReference type="SAM" id="MobiDB-lite"/>
    </source>
</evidence>
<evidence type="ECO:0000256" key="4">
    <source>
        <dbReference type="ARBA" id="ARBA00023136"/>
    </source>
</evidence>
<evidence type="ECO:0000256" key="3">
    <source>
        <dbReference type="ARBA" id="ARBA00022989"/>
    </source>
</evidence>
<name>A0A7H9HVI3_9SACH</name>
<protein>
    <recommendedName>
        <fullName evidence="9">Protein ZRG17</fullName>
    </recommendedName>
</protein>
<dbReference type="GO" id="GO:0016020">
    <property type="term" value="C:membrane"/>
    <property type="evidence" value="ECO:0007669"/>
    <property type="project" value="UniProtKB-SubCell"/>
</dbReference>
<keyword evidence="4 6" id="KW-0472">Membrane</keyword>
<feature type="region of interest" description="Disordered" evidence="5">
    <location>
        <begin position="143"/>
        <end position="195"/>
    </location>
</feature>
<feature type="region of interest" description="Disordered" evidence="5">
    <location>
        <begin position="90"/>
        <end position="110"/>
    </location>
</feature>
<feature type="transmembrane region" description="Helical" evidence="6">
    <location>
        <begin position="316"/>
        <end position="338"/>
    </location>
</feature>
<organism evidence="7 8">
    <name type="scientific">Torulaspora globosa</name>
    <dbReference type="NCBI Taxonomy" id="48254"/>
    <lineage>
        <taxon>Eukaryota</taxon>
        <taxon>Fungi</taxon>
        <taxon>Dikarya</taxon>
        <taxon>Ascomycota</taxon>
        <taxon>Saccharomycotina</taxon>
        <taxon>Saccharomycetes</taxon>
        <taxon>Saccharomycetales</taxon>
        <taxon>Saccharomycetaceae</taxon>
        <taxon>Torulaspora</taxon>
    </lineage>
</organism>
<feature type="transmembrane region" description="Helical" evidence="6">
    <location>
        <begin position="415"/>
        <end position="432"/>
    </location>
</feature>
<dbReference type="Gene3D" id="1.20.1510.10">
    <property type="entry name" value="Cation efflux protein transmembrane domain"/>
    <property type="match status" value="1"/>
</dbReference>
<gene>
    <name evidence="7" type="ORF">HG537_0F00440</name>
</gene>
<evidence type="ECO:0000256" key="1">
    <source>
        <dbReference type="ARBA" id="ARBA00004141"/>
    </source>
</evidence>
<evidence type="ECO:0000256" key="6">
    <source>
        <dbReference type="SAM" id="Phobius"/>
    </source>
</evidence>
<feature type="region of interest" description="Disordered" evidence="5">
    <location>
        <begin position="30"/>
        <end position="69"/>
    </location>
</feature>
<keyword evidence="2 6" id="KW-0812">Transmembrane</keyword>